<protein>
    <submittedName>
        <fullName evidence="2">Uncharacterized protein</fullName>
    </submittedName>
</protein>
<reference evidence="2 3" key="1">
    <citation type="submission" date="2015-09" db="EMBL/GenBank/DDBJ databases">
        <title>Aphanizomenon flos-aquae WA102.</title>
        <authorList>
            <person name="Driscoll C."/>
        </authorList>
    </citation>
    <scope>NUCLEOTIDE SEQUENCE [LARGE SCALE GENOMIC DNA]</scope>
    <source>
        <strain evidence="2">WA102</strain>
    </source>
</reference>
<sequence>MKYFISQVSTPQQLATPNANNQTVDLNVILALIVGGVGALGIPKLVQMFVADKVDGSKAERRRDDIVLESVLEVNKTMLKASAENYLKMVEFTQTLVSEISMMREVISNNTNVMEKVRVAGEELKEEMHFIKVQMSQSHNNDIM</sequence>
<proteinExistence type="predicted"/>
<gene>
    <name evidence="2" type="ORF">AN484_07100</name>
</gene>
<organism evidence="2 3">
    <name type="scientific">Aphanizomenon flos-aquae WA102</name>
    <dbReference type="NCBI Taxonomy" id="1710896"/>
    <lineage>
        <taxon>Bacteria</taxon>
        <taxon>Bacillati</taxon>
        <taxon>Cyanobacteriota</taxon>
        <taxon>Cyanophyceae</taxon>
        <taxon>Nostocales</taxon>
        <taxon>Aphanizomenonaceae</taxon>
        <taxon>Aphanizomenon</taxon>
    </lineage>
</organism>
<dbReference type="EMBL" id="LJOW01000022">
    <property type="protein sequence ID" value="OBQ44441.1"/>
    <property type="molecule type" value="Genomic_DNA"/>
</dbReference>
<dbReference type="Proteomes" id="UP000092093">
    <property type="component" value="Unassembled WGS sequence"/>
</dbReference>
<dbReference type="AlphaFoldDB" id="A0A1B7X504"/>
<keyword evidence="1" id="KW-0472">Membrane</keyword>
<keyword evidence="1" id="KW-0812">Transmembrane</keyword>
<name>A0A1B7X504_APHFL</name>
<accession>A0A1B7X504</accession>
<evidence type="ECO:0000313" key="2">
    <source>
        <dbReference type="EMBL" id="OBQ44441.1"/>
    </source>
</evidence>
<keyword evidence="1" id="KW-1133">Transmembrane helix</keyword>
<evidence type="ECO:0000313" key="3">
    <source>
        <dbReference type="Proteomes" id="UP000092093"/>
    </source>
</evidence>
<comment type="caution">
    <text evidence="2">The sequence shown here is derived from an EMBL/GenBank/DDBJ whole genome shotgun (WGS) entry which is preliminary data.</text>
</comment>
<feature type="transmembrane region" description="Helical" evidence="1">
    <location>
        <begin position="28"/>
        <end position="51"/>
    </location>
</feature>
<evidence type="ECO:0000256" key="1">
    <source>
        <dbReference type="SAM" id="Phobius"/>
    </source>
</evidence>